<evidence type="ECO:0000313" key="11">
    <source>
        <dbReference type="EMBL" id="ODV62622.1"/>
    </source>
</evidence>
<sequence length="342" mass="39130">MSIVSLLGINVLNNPARFTDPYEFEITFECLEPLSQDLEWKLTYVGSSRSLDHDQELDSILVGPVPVGINKFLFTADPPSPELIPASELVSVTVILLSCSYRDREFVRVGYYVNNEYDSDDLRENPPNKVQVDNVVRNILAEKPRVTRFNIVWDNEDENQEEFPPELEQPEADDLIDDEDQYGADEQEDENEDNDEEDEDNEEEAEEEDEDNEADREADDEDDEDDEDIDNEVDETDNIINPIKEIDIPKDDININININNDTTNNKKKNHIIEDEDNHITKKRKINKSSNKDEINTVSTPVDSNSITNEPLLINTDAILPNSIKDSNNDSNNNSENPIQVM</sequence>
<comment type="subcellular location">
    <subcellularLocation>
        <location evidence="1">Nucleus</location>
    </subcellularLocation>
</comment>
<feature type="region of interest" description="Disordered" evidence="10">
    <location>
        <begin position="183"/>
        <end position="242"/>
    </location>
</feature>
<keyword evidence="12" id="KW-1185">Reference proteome</keyword>
<name>A0A1D2VLZ2_9ASCO</name>
<evidence type="ECO:0000256" key="1">
    <source>
        <dbReference type="ARBA" id="ARBA00004123"/>
    </source>
</evidence>
<dbReference type="PANTHER" id="PTHR12040">
    <property type="entry name" value="ANTI-SILENCING PROTEIN 1"/>
    <property type="match status" value="1"/>
</dbReference>
<dbReference type="RefSeq" id="XP_020048929.1">
    <property type="nucleotide sequence ID" value="XM_020192886.1"/>
</dbReference>
<dbReference type="FunFam" id="2.60.40.1490:FF:000001">
    <property type="entry name" value="Histone chaperone ASF1"/>
    <property type="match status" value="1"/>
</dbReference>
<accession>A0A1D2VLZ2</accession>
<evidence type="ECO:0000256" key="7">
    <source>
        <dbReference type="ARBA" id="ARBA00023186"/>
    </source>
</evidence>
<dbReference type="STRING" id="1344418.A0A1D2VLZ2"/>
<dbReference type="EMBL" id="KV454477">
    <property type="protein sequence ID" value="ODV62622.1"/>
    <property type="molecule type" value="Genomic_DNA"/>
</dbReference>
<dbReference type="InterPro" id="IPR006818">
    <property type="entry name" value="ASF1-like"/>
</dbReference>
<evidence type="ECO:0000256" key="3">
    <source>
        <dbReference type="ARBA" id="ARBA00014154"/>
    </source>
</evidence>
<evidence type="ECO:0000256" key="6">
    <source>
        <dbReference type="ARBA" id="ARBA00023163"/>
    </source>
</evidence>
<dbReference type="PANTHER" id="PTHR12040:SF0">
    <property type="entry name" value="HISTONE CHAPERONE ASF1"/>
    <property type="match status" value="1"/>
</dbReference>
<evidence type="ECO:0000256" key="10">
    <source>
        <dbReference type="SAM" id="MobiDB-lite"/>
    </source>
</evidence>
<dbReference type="GO" id="GO:0042393">
    <property type="term" value="F:histone binding"/>
    <property type="evidence" value="ECO:0007669"/>
    <property type="project" value="TreeGrafter"/>
</dbReference>
<dbReference type="FunCoup" id="A0A1D2VLZ2">
    <property type="interactions" value="846"/>
</dbReference>
<dbReference type="Pfam" id="PF04729">
    <property type="entry name" value="ASF1_hist_chap"/>
    <property type="match status" value="1"/>
</dbReference>
<dbReference type="InParanoid" id="A0A1D2VLZ2"/>
<dbReference type="Proteomes" id="UP000095038">
    <property type="component" value="Unassembled WGS sequence"/>
</dbReference>
<evidence type="ECO:0000256" key="4">
    <source>
        <dbReference type="ARBA" id="ARBA00022107"/>
    </source>
</evidence>
<protein>
    <recommendedName>
        <fullName evidence="3">Histone chaperone ASF1</fullName>
    </recommendedName>
    <alternativeName>
        <fullName evidence="9">Anti-silencing function protein 1</fullName>
    </alternativeName>
    <alternativeName>
        <fullName evidence="4">Histone chaperone asf1</fullName>
    </alternativeName>
</protein>
<keyword evidence="7" id="KW-0143">Chaperone</keyword>
<comment type="similarity">
    <text evidence="2">Belongs to the ASF1 family.</text>
</comment>
<evidence type="ECO:0000256" key="2">
    <source>
        <dbReference type="ARBA" id="ARBA00006051"/>
    </source>
</evidence>
<keyword evidence="6" id="KW-0804">Transcription</keyword>
<dbReference type="GO" id="GO:0005634">
    <property type="term" value="C:nucleus"/>
    <property type="evidence" value="ECO:0007669"/>
    <property type="project" value="UniProtKB-SubCell"/>
</dbReference>
<evidence type="ECO:0000256" key="8">
    <source>
        <dbReference type="ARBA" id="ARBA00023242"/>
    </source>
</evidence>
<proteinExistence type="inferred from homology"/>
<evidence type="ECO:0000256" key="5">
    <source>
        <dbReference type="ARBA" id="ARBA00023015"/>
    </source>
</evidence>
<evidence type="ECO:0000256" key="9">
    <source>
        <dbReference type="ARBA" id="ARBA00032776"/>
    </source>
</evidence>
<feature type="compositionally biased region" description="Low complexity" evidence="10">
    <location>
        <begin position="322"/>
        <end position="342"/>
    </location>
</feature>
<keyword evidence="5" id="KW-0805">Transcription regulation</keyword>
<dbReference type="GO" id="GO:0006335">
    <property type="term" value="P:DNA replication-dependent chromatin assembly"/>
    <property type="evidence" value="ECO:0007669"/>
    <property type="project" value="TreeGrafter"/>
</dbReference>
<keyword evidence="8" id="KW-0539">Nucleus</keyword>
<dbReference type="GeneID" id="30966522"/>
<dbReference type="GO" id="GO:0000785">
    <property type="term" value="C:chromatin"/>
    <property type="evidence" value="ECO:0007669"/>
    <property type="project" value="TreeGrafter"/>
</dbReference>
<feature type="region of interest" description="Disordered" evidence="10">
    <location>
        <begin position="321"/>
        <end position="342"/>
    </location>
</feature>
<dbReference type="AlphaFoldDB" id="A0A1D2VLZ2"/>
<gene>
    <name evidence="11" type="ORF">ASCRUDRAFT_74966</name>
</gene>
<dbReference type="OrthoDB" id="29755at2759"/>
<dbReference type="SUPFAM" id="SSF101546">
    <property type="entry name" value="ASF1-like"/>
    <property type="match status" value="1"/>
</dbReference>
<dbReference type="Gene3D" id="2.60.40.1490">
    <property type="entry name" value="Histone chaperone ASF1-like"/>
    <property type="match status" value="1"/>
</dbReference>
<feature type="compositionally biased region" description="Acidic residues" evidence="10">
    <location>
        <begin position="183"/>
        <end position="237"/>
    </location>
</feature>
<evidence type="ECO:0000313" key="12">
    <source>
        <dbReference type="Proteomes" id="UP000095038"/>
    </source>
</evidence>
<organism evidence="11 12">
    <name type="scientific">Ascoidea rubescens DSM 1968</name>
    <dbReference type="NCBI Taxonomy" id="1344418"/>
    <lineage>
        <taxon>Eukaryota</taxon>
        <taxon>Fungi</taxon>
        <taxon>Dikarya</taxon>
        <taxon>Ascomycota</taxon>
        <taxon>Saccharomycotina</taxon>
        <taxon>Saccharomycetes</taxon>
        <taxon>Ascoideaceae</taxon>
        <taxon>Ascoidea</taxon>
    </lineage>
</organism>
<reference evidence="12" key="1">
    <citation type="submission" date="2016-05" db="EMBL/GenBank/DDBJ databases">
        <title>Comparative genomics of biotechnologically important yeasts.</title>
        <authorList>
            <consortium name="DOE Joint Genome Institute"/>
            <person name="Riley R."/>
            <person name="Haridas S."/>
            <person name="Wolfe K.H."/>
            <person name="Lopes M.R."/>
            <person name="Hittinger C.T."/>
            <person name="Goker M."/>
            <person name="Salamov A."/>
            <person name="Wisecaver J."/>
            <person name="Long T.M."/>
            <person name="Aerts A.L."/>
            <person name="Barry K."/>
            <person name="Choi C."/>
            <person name="Clum A."/>
            <person name="Coughlan A.Y."/>
            <person name="Deshpande S."/>
            <person name="Douglass A.P."/>
            <person name="Hanson S.J."/>
            <person name="Klenk H.-P."/>
            <person name="Labutti K."/>
            <person name="Lapidus A."/>
            <person name="Lindquist E."/>
            <person name="Lipzen A."/>
            <person name="Meier-Kolthoff J.P."/>
            <person name="Ohm R.A."/>
            <person name="Otillar R.P."/>
            <person name="Pangilinan J."/>
            <person name="Peng Y."/>
            <person name="Rokas A."/>
            <person name="Rosa C.A."/>
            <person name="Scheuner C."/>
            <person name="Sibirny A.A."/>
            <person name="Slot J.C."/>
            <person name="Stielow J.B."/>
            <person name="Sun H."/>
            <person name="Kurtzman C.P."/>
            <person name="Blackwell M."/>
            <person name="Grigoriev I.V."/>
            <person name="Jeffries T.W."/>
        </authorList>
    </citation>
    <scope>NUCLEOTIDE SEQUENCE [LARGE SCALE GENOMIC DNA]</scope>
    <source>
        <strain evidence="12">DSM 1968</strain>
    </source>
</reference>
<dbReference type="InterPro" id="IPR036747">
    <property type="entry name" value="ASF1-like_sf"/>
</dbReference>